<dbReference type="EMBL" id="JAGRRH010000017">
    <property type="protein sequence ID" value="KAG7353233.1"/>
    <property type="molecule type" value="Genomic_DNA"/>
</dbReference>
<dbReference type="Proteomes" id="UP000693970">
    <property type="component" value="Unassembled WGS sequence"/>
</dbReference>
<reference evidence="1" key="1">
    <citation type="journal article" date="2021" name="Sci. Rep.">
        <title>Diploid genomic architecture of Nitzschia inconspicua, an elite biomass production diatom.</title>
        <authorList>
            <person name="Oliver A."/>
            <person name="Podell S."/>
            <person name="Pinowska A."/>
            <person name="Traller J.C."/>
            <person name="Smith S.R."/>
            <person name="McClure R."/>
            <person name="Beliaev A."/>
            <person name="Bohutskyi P."/>
            <person name="Hill E.A."/>
            <person name="Rabines A."/>
            <person name="Zheng H."/>
            <person name="Allen L.Z."/>
            <person name="Kuo A."/>
            <person name="Grigoriev I.V."/>
            <person name="Allen A.E."/>
            <person name="Hazlebeck D."/>
            <person name="Allen E.E."/>
        </authorList>
    </citation>
    <scope>NUCLEOTIDE SEQUENCE</scope>
    <source>
        <strain evidence="1">Hildebrandi</strain>
    </source>
</reference>
<organism evidence="1 2">
    <name type="scientific">Nitzschia inconspicua</name>
    <dbReference type="NCBI Taxonomy" id="303405"/>
    <lineage>
        <taxon>Eukaryota</taxon>
        <taxon>Sar</taxon>
        <taxon>Stramenopiles</taxon>
        <taxon>Ochrophyta</taxon>
        <taxon>Bacillariophyta</taxon>
        <taxon>Bacillariophyceae</taxon>
        <taxon>Bacillariophycidae</taxon>
        <taxon>Bacillariales</taxon>
        <taxon>Bacillariaceae</taxon>
        <taxon>Nitzschia</taxon>
    </lineage>
</organism>
<gene>
    <name evidence="1" type="ORF">IV203_009282</name>
</gene>
<reference evidence="1" key="2">
    <citation type="submission" date="2021-04" db="EMBL/GenBank/DDBJ databases">
        <authorList>
            <person name="Podell S."/>
        </authorList>
    </citation>
    <scope>NUCLEOTIDE SEQUENCE</scope>
    <source>
        <strain evidence="1">Hildebrandi</strain>
    </source>
</reference>
<evidence type="ECO:0000313" key="1">
    <source>
        <dbReference type="EMBL" id="KAG7353233.1"/>
    </source>
</evidence>
<keyword evidence="2" id="KW-1185">Reference proteome</keyword>
<dbReference type="AlphaFoldDB" id="A0A9K3PMY4"/>
<name>A0A9K3PMY4_9STRA</name>
<proteinExistence type="predicted"/>
<sequence length="169" mass="19261">MATSTVAKRCFRMICPSRHVWIEMISKSSTHRWVQIGLTERGIEDIGDVSSIQSFIHPGQCITRGQEIVKIHFEGHAITAADELYHTVWETFEGQLAVVSPVSGTVLEQHNEIESDLQEEEEIDSDTVLAALMITGDEWKQTCRETQLVNEQQYQILIRNMTRGKFAEQ</sequence>
<comment type="caution">
    <text evidence="1">The sequence shown here is derived from an EMBL/GenBank/DDBJ whole genome shotgun (WGS) entry which is preliminary data.</text>
</comment>
<dbReference type="OrthoDB" id="47273at2759"/>
<accession>A0A9K3PMY4</accession>
<protein>
    <submittedName>
        <fullName evidence="1">Uncharacterized protein</fullName>
    </submittedName>
</protein>
<evidence type="ECO:0000313" key="2">
    <source>
        <dbReference type="Proteomes" id="UP000693970"/>
    </source>
</evidence>